<dbReference type="AlphaFoldDB" id="A0A1Y5PTI2"/>
<feature type="region of interest" description="Disordered" evidence="1">
    <location>
        <begin position="1"/>
        <end position="42"/>
    </location>
</feature>
<evidence type="ECO:0000313" key="2">
    <source>
        <dbReference type="EMBL" id="SBV33308.1"/>
    </source>
</evidence>
<organism evidence="2">
    <name type="scientific">uncultured Sphingopyxis sp</name>
    <dbReference type="NCBI Taxonomy" id="310581"/>
    <lineage>
        <taxon>Bacteria</taxon>
        <taxon>Pseudomonadati</taxon>
        <taxon>Pseudomonadota</taxon>
        <taxon>Alphaproteobacteria</taxon>
        <taxon>Sphingomonadales</taxon>
        <taxon>Sphingomonadaceae</taxon>
        <taxon>Sphingopyxis</taxon>
        <taxon>environmental samples</taxon>
    </lineage>
</organism>
<proteinExistence type="predicted"/>
<dbReference type="KEGG" id="sphu:SPPYR_2188"/>
<dbReference type="EMBL" id="LT598653">
    <property type="protein sequence ID" value="SBV33308.1"/>
    <property type="molecule type" value="Genomic_DNA"/>
</dbReference>
<reference evidence="2" key="1">
    <citation type="submission" date="2016-03" db="EMBL/GenBank/DDBJ databases">
        <authorList>
            <person name="Ploux O."/>
        </authorList>
    </citation>
    <scope>NUCLEOTIDE SEQUENCE</scope>
    <source>
        <strain evidence="2">UC10</strain>
    </source>
</reference>
<protein>
    <submittedName>
        <fullName evidence="2">Uncharacterized protein</fullName>
    </submittedName>
</protein>
<name>A0A1Y5PTI2_9SPHN</name>
<evidence type="ECO:0000256" key="1">
    <source>
        <dbReference type="SAM" id="MobiDB-lite"/>
    </source>
</evidence>
<sequence>MATARGASTWAKAASTASAVPISTTSRRSCTPDEKAAMKGPLWGGERPFPTFVIPAKAGTQRMRRLTPHWVPAFAGMTSYKIRSVAFRSISDIRHPGLDPGSILSTLREWTPDQVRGDE</sequence>
<accession>A0A1Y5PTI2</accession>
<gene>
    <name evidence="2" type="ORF">SPPYR_2188</name>
</gene>
<feature type="compositionally biased region" description="Low complexity" evidence="1">
    <location>
        <begin position="7"/>
        <end position="19"/>
    </location>
</feature>